<dbReference type="Pfam" id="PF00067">
    <property type="entry name" value="p450"/>
    <property type="match status" value="1"/>
</dbReference>
<dbReference type="Proteomes" id="UP000193484">
    <property type="component" value="Unassembled WGS sequence"/>
</dbReference>
<evidence type="ECO:0000256" key="2">
    <source>
        <dbReference type="ARBA" id="ARBA00010617"/>
    </source>
</evidence>
<dbReference type="InterPro" id="IPR002403">
    <property type="entry name" value="Cyt_P450_E_grp-IV"/>
</dbReference>
<evidence type="ECO:0000313" key="11">
    <source>
        <dbReference type="Proteomes" id="UP000193484"/>
    </source>
</evidence>
<dbReference type="GO" id="GO:0004497">
    <property type="term" value="F:monooxygenase activity"/>
    <property type="evidence" value="ECO:0007669"/>
    <property type="project" value="UniProtKB-KW"/>
</dbReference>
<dbReference type="PRINTS" id="PR00465">
    <property type="entry name" value="EP450IV"/>
</dbReference>
<keyword evidence="5 9" id="KW-0560">Oxidoreductase</keyword>
<dbReference type="Gene3D" id="1.10.630.10">
    <property type="entry name" value="Cytochrome P450"/>
    <property type="match status" value="1"/>
</dbReference>
<reference evidence="10 11" key="1">
    <citation type="submission" date="2016-01" db="EMBL/GenBank/DDBJ databases">
        <title>The new phylogeny of the genus Mycobacterium.</title>
        <authorList>
            <person name="Tarcisio F."/>
            <person name="Conor M."/>
            <person name="Antonella G."/>
            <person name="Elisabetta G."/>
            <person name="Giulia F.S."/>
            <person name="Sara T."/>
            <person name="Anna F."/>
            <person name="Clotilde B."/>
            <person name="Roberto B."/>
            <person name="Veronica D.S."/>
            <person name="Fabio R."/>
            <person name="Monica P."/>
            <person name="Olivier J."/>
            <person name="Enrico T."/>
            <person name="Nicola S."/>
        </authorList>
    </citation>
    <scope>NUCLEOTIDE SEQUENCE [LARGE SCALE GENOMIC DNA]</scope>
    <source>
        <strain evidence="10 11">DSM 44179</strain>
    </source>
</reference>
<dbReference type="PROSITE" id="PS00086">
    <property type="entry name" value="CYTOCHROME_P450"/>
    <property type="match status" value="1"/>
</dbReference>
<dbReference type="InterPro" id="IPR017972">
    <property type="entry name" value="Cyt_P450_CS"/>
</dbReference>
<keyword evidence="3 8" id="KW-0349">Heme</keyword>
<protein>
    <submittedName>
        <fullName evidence="10">Cytochrome P450</fullName>
    </submittedName>
</protein>
<proteinExistence type="inferred from homology"/>
<dbReference type="AlphaFoldDB" id="A0A1X1R971"/>
<dbReference type="GO" id="GO:0020037">
    <property type="term" value="F:heme binding"/>
    <property type="evidence" value="ECO:0007669"/>
    <property type="project" value="InterPro"/>
</dbReference>
<dbReference type="OrthoDB" id="9764248at2"/>
<name>A0A1X1R971_MYCFA</name>
<organism evidence="10 11">
    <name type="scientific">Mycolicibacterium fallax</name>
    <name type="common">Mycobacterium fallax</name>
    <dbReference type="NCBI Taxonomy" id="1793"/>
    <lineage>
        <taxon>Bacteria</taxon>
        <taxon>Bacillati</taxon>
        <taxon>Actinomycetota</taxon>
        <taxon>Actinomycetes</taxon>
        <taxon>Mycobacteriales</taxon>
        <taxon>Mycobacteriaceae</taxon>
        <taxon>Mycolicibacterium</taxon>
    </lineage>
</organism>
<keyword evidence="4 8" id="KW-0479">Metal-binding</keyword>
<evidence type="ECO:0000256" key="6">
    <source>
        <dbReference type="ARBA" id="ARBA00023004"/>
    </source>
</evidence>
<evidence type="ECO:0000256" key="1">
    <source>
        <dbReference type="ARBA" id="ARBA00001971"/>
    </source>
</evidence>
<dbReference type="InterPro" id="IPR036396">
    <property type="entry name" value="Cyt_P450_sf"/>
</dbReference>
<dbReference type="PRINTS" id="PR00385">
    <property type="entry name" value="P450"/>
</dbReference>
<evidence type="ECO:0000256" key="7">
    <source>
        <dbReference type="ARBA" id="ARBA00023033"/>
    </source>
</evidence>
<dbReference type="STRING" id="1793.AWC04_12935"/>
<dbReference type="SUPFAM" id="SSF48264">
    <property type="entry name" value="Cytochrome P450"/>
    <property type="match status" value="1"/>
</dbReference>
<keyword evidence="11" id="KW-1185">Reference proteome</keyword>
<dbReference type="PANTHER" id="PTHR24286">
    <property type="entry name" value="CYTOCHROME P450 26"/>
    <property type="match status" value="1"/>
</dbReference>
<dbReference type="EMBL" id="LQOJ01000043">
    <property type="protein sequence ID" value="ORV01702.1"/>
    <property type="molecule type" value="Genomic_DNA"/>
</dbReference>
<evidence type="ECO:0000256" key="4">
    <source>
        <dbReference type="ARBA" id="ARBA00022723"/>
    </source>
</evidence>
<feature type="binding site" description="axial binding residue" evidence="8">
    <location>
        <position position="440"/>
    </location>
    <ligand>
        <name>heme</name>
        <dbReference type="ChEBI" id="CHEBI:30413"/>
    </ligand>
    <ligandPart>
        <name>Fe</name>
        <dbReference type="ChEBI" id="CHEBI:18248"/>
    </ligandPart>
</feature>
<dbReference type="InterPro" id="IPR001128">
    <property type="entry name" value="Cyt_P450"/>
</dbReference>
<keyword evidence="7 9" id="KW-0503">Monooxygenase</keyword>
<comment type="cofactor">
    <cofactor evidence="1 8">
        <name>heme</name>
        <dbReference type="ChEBI" id="CHEBI:30413"/>
    </cofactor>
</comment>
<evidence type="ECO:0000256" key="9">
    <source>
        <dbReference type="RuleBase" id="RU000461"/>
    </source>
</evidence>
<accession>A0A1X1R971</accession>
<evidence type="ECO:0000256" key="5">
    <source>
        <dbReference type="ARBA" id="ARBA00023002"/>
    </source>
</evidence>
<evidence type="ECO:0000313" key="10">
    <source>
        <dbReference type="EMBL" id="ORV01702.1"/>
    </source>
</evidence>
<comment type="similarity">
    <text evidence="2 9">Belongs to the cytochrome P450 family.</text>
</comment>
<comment type="caution">
    <text evidence="10">The sequence shown here is derived from an EMBL/GenBank/DDBJ whole genome shotgun (WGS) entry which is preliminary data.</text>
</comment>
<gene>
    <name evidence="10" type="ORF">AWC04_12935</name>
</gene>
<evidence type="ECO:0000256" key="3">
    <source>
        <dbReference type="ARBA" id="ARBA00022617"/>
    </source>
</evidence>
<keyword evidence="6 8" id="KW-0408">Iron</keyword>
<evidence type="ECO:0000256" key="8">
    <source>
        <dbReference type="PIRSR" id="PIRSR602403-1"/>
    </source>
</evidence>
<dbReference type="CDD" id="cd11045">
    <property type="entry name" value="CYP136-like"/>
    <property type="match status" value="1"/>
</dbReference>
<sequence length="493" mass="55629">MLTTISTPHYLMDQAKRRLRPTPVTLPGMGAVERRLNAKRWDEYVLASPPAGSDLKPVMGDAGLPILGHMIEIFRSGPDFVLDLYRKHGPVYHADSPALPAVLALGPDATQTVFSNRNKDYSQRAWDPVIGPFFEGGLMLLDFDEHMLHRRIMQQAFTRPRLAGYVSHIDAVASQVLANDWPANDRRFLFHPSVKELTLDIASEVFMGHPAGTDRELVTTVNRAFSVTTRAGNAIVRKPVPPLTWWRGIRARKTLESYFRARIAEKRAAQSTDMFSVLCHSRDEDGASFTDEQVIAHMIFVMMAAHDTSTSTMTTMALQLAGNPEWQERCREDSARIGDGPLDIDALESLTNYDLVINESLRMITPLPMNFRQAVRDTDLLGHFIPAGTNVVVWPSINHRLPELWTDPERFDPERFSEPRSEHKRHRYAFAPFGGGAHKCIGMAFGKLEIKTVMHRLLSRYRLELPHPGYRPVYDWGGMPVPVDGLPLVLRPL</sequence>
<dbReference type="GO" id="GO:0005506">
    <property type="term" value="F:iron ion binding"/>
    <property type="evidence" value="ECO:0007669"/>
    <property type="project" value="InterPro"/>
</dbReference>
<dbReference type="GO" id="GO:0016125">
    <property type="term" value="P:sterol metabolic process"/>
    <property type="evidence" value="ECO:0007669"/>
    <property type="project" value="TreeGrafter"/>
</dbReference>
<dbReference type="GO" id="GO:0016705">
    <property type="term" value="F:oxidoreductase activity, acting on paired donors, with incorporation or reduction of molecular oxygen"/>
    <property type="evidence" value="ECO:0007669"/>
    <property type="project" value="InterPro"/>
</dbReference>
<dbReference type="PANTHER" id="PTHR24286:SF24">
    <property type="entry name" value="LANOSTEROL 14-ALPHA DEMETHYLASE"/>
    <property type="match status" value="1"/>
</dbReference>